<name>A0A1F5BJ91_9BACT</name>
<protein>
    <submittedName>
        <fullName evidence="1">Uncharacterized protein</fullName>
    </submittedName>
</protein>
<organism evidence="1 2">
    <name type="scientific">Candidatus Azambacteria bacterium RIFCSPHIGHO2_02_46_12</name>
    <dbReference type="NCBI Taxonomy" id="1797295"/>
    <lineage>
        <taxon>Bacteria</taxon>
        <taxon>Candidatus Azamiibacteriota</taxon>
    </lineage>
</organism>
<dbReference type="Proteomes" id="UP000179184">
    <property type="component" value="Unassembled WGS sequence"/>
</dbReference>
<reference evidence="1 2" key="1">
    <citation type="journal article" date="2016" name="Nat. Commun.">
        <title>Thousands of microbial genomes shed light on interconnected biogeochemical processes in an aquifer system.</title>
        <authorList>
            <person name="Anantharaman K."/>
            <person name="Brown C.T."/>
            <person name="Hug L.A."/>
            <person name="Sharon I."/>
            <person name="Castelle C.J."/>
            <person name="Probst A.J."/>
            <person name="Thomas B.C."/>
            <person name="Singh A."/>
            <person name="Wilkins M.J."/>
            <person name="Karaoz U."/>
            <person name="Brodie E.L."/>
            <person name="Williams K.H."/>
            <person name="Hubbard S.S."/>
            <person name="Banfield J.F."/>
        </authorList>
    </citation>
    <scope>NUCLEOTIDE SEQUENCE [LARGE SCALE GENOMIC DNA]</scope>
</reference>
<dbReference type="EMBL" id="MEYN01000017">
    <property type="protein sequence ID" value="OGD30689.1"/>
    <property type="molecule type" value="Genomic_DNA"/>
</dbReference>
<dbReference type="AlphaFoldDB" id="A0A1F5BJ91"/>
<accession>A0A1F5BJ91</accession>
<proteinExistence type="predicted"/>
<gene>
    <name evidence="1" type="ORF">A2W60_01765</name>
</gene>
<sequence length="85" mass="9777">MVINKNNNEPDINSIGTSTVIFVQYYNKNIPDAFPRATLKALEKFQALYPSLFKENSEWTVNRHRKKLMDWLASCKETQVAPATS</sequence>
<evidence type="ECO:0000313" key="2">
    <source>
        <dbReference type="Proteomes" id="UP000179184"/>
    </source>
</evidence>
<evidence type="ECO:0000313" key="1">
    <source>
        <dbReference type="EMBL" id="OGD30689.1"/>
    </source>
</evidence>
<comment type="caution">
    <text evidence="1">The sequence shown here is derived from an EMBL/GenBank/DDBJ whole genome shotgun (WGS) entry which is preliminary data.</text>
</comment>